<evidence type="ECO:0000256" key="1">
    <source>
        <dbReference type="SAM" id="MobiDB-lite"/>
    </source>
</evidence>
<evidence type="ECO:0000313" key="2">
    <source>
        <dbReference type="EMBL" id="CAB3802183.1"/>
    </source>
</evidence>
<sequence length="3318" mass="327007">MAGNRAEVVIANPSGIAVNGGGFINTSRAILTTGTPNYAGNGSLSGFNVTGGNITVSGAGLDASNVDQVDLLSRAVQANAAIYAKNLNVVTGANRVDHDTLAATPIAGDGPAQGVSIDVSHLGGMYANRIVLVGTELGVGVSTRGVLAAQAGDLVLTSAGKLVLAGQTSASGNIGASAHDGIDNSGTTYAQQDLNASTAGALTNNGTLAAQRNVFVNAGNVVSSGTIGAGVNGDGVVTQAAALTVSASGAVSATGHNLSGGDAVFSGHGLNFSGGNTSATGSMTLNAGTGDANLSSATVKAGRTLAATTAGTLTTDNAAVSSGSTQTLNAEAMSNRSGQIVSGGALNTNVGGALNNQHGTMQAAGPQSVFAGSLDNSAGHILSLNGDGLNLGVAGTLLNGLCGVIGGNGNVQANAYRLTNLGQITALGHATLSAWDLVNSGTTAAGGALNVSATGALSNAGGTFSGASTTVSGASIDNTRGNINGDTLALSATNDLVNTGGAISQSGTAAQTLSAGGRIDNTGGTIASNATDLTVQGTSVTNDSGAIQHAGAGKLNVSGASSVSNVSGRMATNGSASITGSTVDNTRGTMTAQQHLNSQAQRLVNESGTMAAGQTLDVSSFGALDNRGGSMTATTAAVSGASVDNSNGDIKGDSVTVSTPGDLVNQGGKIVQSGAGAQAVTAGGRLDNSNNGQIASNAQNLMVAGATVDNDGGKVLHAGSGKLDVKAAGKVSNVGGQIASNGSAGVTGSTVDNTRGTMTAQQNLSAQAQTLINESGRMAAGQALAVAASGALDNRRGSMTATTTTISGASVDNSNGDIEGDSVAVSTPGDLVNQGGKIVQSGTGAQTVTAGVKLDNSNGGQIASNAQNLTVAGASIDNNGGKVLHAGSGKLDVTATGNVSNAGGEIGTNGSAAVAGSTVDNRDGAITAKHDASISGQTVVNENATVGAGNALDVKAAGVLDNRGGALIGTTTTVSGSSIDNTNGDIEGTAVSVSTPGDLTNESGTIAQSGAGAQTITAGRTLDNSSGGRIATNASSLSVTAAQISNDGGAVTHAGTGMLDITATGALSNVSGQIASNGSVATQSASLDNSNGNMTAQHIARIAATNGIVNRNGLIYGQDHLSASTRGNFDNTDGAAQSGGDLALTAGGALLNRGGAVAANGAHGMMNVAAGAIDNANGALTNAGDGATTVSATDIDNTAGTLGGNGDLTLNGQTLENGSGGQVVAGGTGTLAITSTIGNSGGTLYGGKGLNVGQATTAVINDGGAILGGLDVSANVAAFSNENGSVRANRDIAASGAISGDGKMTAGRNLSLDISDDYTTGTANRLNADADMSIHTSGTLTNTGELAAGGALKASGTNVVNAAGADMNSSATTVTASNTITNAGLIEGDAVTTRSATLDNTGGIIGNTVAIHANDVTNTGAAAVIAGVEQVSIYASDSVTNADGALIYSAGNLEIAKNGARDASGVLANQTGTLTNRAADIEAEGDIDIAAHTVNNIRTGAQTEAGTPESSSSALTLWTADLGSDLSSKVFSTYQSLSYPQWRWNPGGIGTEVLQKLAKPISVTLPASQVTNIDTSTQSFSLTTPLTDRYMDSNGPNGVWSERTITSNPTQYYQSLTQNADGTVTIAFWPDWDAKTQIRPDQAVDMIRYDIEPDNHDYVPVIVTTTTTTQTDRLVSAGTAAQIIAQGAIRINSDGGSINNASSTMAAGGDLVRRAMGGSVNDTGTVLQQTGTQTVEATYFWHQKSGGNSHTHTEKPSITPLAPTTVDALPAIATSNQTVQTDAQTITINSVDRHGETVTGSGVAGGDATGTQLGSVTTNGSATSVAGVTGQGGGATSVTGVSGQDSHAQTVNTTDDQTTKPQTLGTASSGIPDLKLPVNALYTYQSAPDASYLIETNPRFTSYTKFISSDYMLDQLGLDPARTAKRLGDGYYETMLIRNQVTQLTGRALLAGYADNLAEYTALMNNGVKYAKDFGLAPGVGLSSAQMAQLTTDMVWLVSQSVTLPDGSQQDVLVPKLYLAQSNTVDLKSSGALVAGNQVIQNATGEFSNSGHVVGDVATTVIGNTVTNRGVIGSGGATTVSAVQDVNNLGGRIGGVDTIVAAGRDINNVSTTAQASVSSDMPGFHSSASGMAVQSVATISGSNSVSAVAARDVKLAGSAITSGGDTTVAAGRDIDAGAITLTATHDAGTVDGLNGRHVVATHEAGSAVTGAGNVTTLSGRDTTLTGSSVAAGGDVAMGAGGHLTVTAAKDTASYSGQSMGGSIAQSKRSSYDERVQGSSVSAGGNTTLAAGQGGSGDLNIMGSSVTAATGATTIAATGDVNIGGVTETHDAQSWSHHDSSGFLSRTQTTDASESHQTLSIGSTVAGDSVNGAAGRDMTISGSTVAATNDVNLAAANNLTVTTTQDTSQNSTFHEERKSGFGALSGGGLSINYGNRDQKDTAHDTAVTNNASLVGSTDGSVNMAAGKDLRVTGSDIIAAQNVTGTGANVTIEAAQGTTRHDESHEMKQSGFTVGLAGSVGDAINNAISETQAANNSSGKGDSRAAALHGIAAANDAFMGGAGVADLASGDKPDIGVKVSFGTSQSRSDASENRTIHSGSSVQAGGTAAFVATGDGTPGSGNVTIAGSNVNANDVVLAAKDQVNVVNTTDTDSTRSSNSSSSASVGVQYTLGGGFGVSASMSNAHGDANSDAQIQNASHVNGANSVTVVSGGDTNIIGSQVNGGKVIAHADGNLNIVSVQDVTSSAAHQSSAGGGFTISQGGGSASISAQNGHADGKYAGVNEQAGINAGTGGFDINVKGNTDLTGAVITSEADTSKNNLTTGTLTFSDIANHSEYSASSNGISAGMGIANTSRAVGPGSVSNGGGVSPMLPQSDSGSSDATTRSAVSAGTINIMDGANQKQDVASLSRDTVDTNGKVANTPDLNALLNQQADRMQAAQAAGQAVAQRIGDYADAQAKATHDPAWAEGGDKRAAMQAAGAAVVAGLGGGVGSAVAGAAGAAIGSKMAPTLNELSGSIAASNPTGDADVNKALGNIVANVVATGAGAAAGGAGAFASSNVDLYNRQLHPDEKDAIKDKAGDDKAEQDRLTRAACYAVKCWAEYPQGSDQYNANYVSQLEASQLGPELQWVNNQKEAGLFDYTPTQKIGDMVKSDPLGVAKDAATMGIGAYITATGVKYCATGVACGVGSAMAVSGTNDVATGMSGLYNRYNGIPEPGMNPLQMAFTYVSPTWGPMLYDAASLGVGIAALTAPVPLKMGWSDGLNRPQSMFDVTVPKFGSTTTIPVLKWVIPGDVNAAIQVINVGTKGAKIVDDARNAGQKK</sequence>
<feature type="region of interest" description="Disordered" evidence="1">
    <location>
        <begin position="2254"/>
        <end position="2288"/>
    </location>
</feature>
<proteinExistence type="predicted"/>
<protein>
    <recommendedName>
        <fullName evidence="4">Filamentous haemagglutinin FhaB/tRNA nuclease CdiA-like TPS domain-containing protein</fullName>
    </recommendedName>
</protein>
<evidence type="ECO:0008006" key="4">
    <source>
        <dbReference type="Google" id="ProtNLM"/>
    </source>
</evidence>
<dbReference type="Proteomes" id="UP000494119">
    <property type="component" value="Unassembled WGS sequence"/>
</dbReference>
<evidence type="ECO:0000313" key="3">
    <source>
        <dbReference type="Proteomes" id="UP000494119"/>
    </source>
</evidence>
<feature type="compositionally biased region" description="Polar residues" evidence="1">
    <location>
        <begin position="1845"/>
        <end position="1868"/>
    </location>
</feature>
<reference evidence="2 3" key="1">
    <citation type="submission" date="2020-04" db="EMBL/GenBank/DDBJ databases">
        <authorList>
            <person name="De Canck E."/>
        </authorList>
    </citation>
    <scope>NUCLEOTIDE SEQUENCE [LARGE SCALE GENOMIC DNA]</scope>
    <source>
        <strain evidence="2 3">LMG 28688</strain>
    </source>
</reference>
<dbReference type="InterPro" id="IPR025157">
    <property type="entry name" value="Hemagglutinin_rpt"/>
</dbReference>
<feature type="region of interest" description="Disordered" evidence="1">
    <location>
        <begin position="2331"/>
        <end position="2358"/>
    </location>
</feature>
<dbReference type="SUPFAM" id="SSF51126">
    <property type="entry name" value="Pectin lyase-like"/>
    <property type="match status" value="1"/>
</dbReference>
<keyword evidence="3" id="KW-1185">Reference proteome</keyword>
<dbReference type="GO" id="GO:0003824">
    <property type="term" value="F:catalytic activity"/>
    <property type="evidence" value="ECO:0007669"/>
    <property type="project" value="UniProtKB-ARBA"/>
</dbReference>
<dbReference type="InterPro" id="IPR012334">
    <property type="entry name" value="Pectin_lyas_fold"/>
</dbReference>
<feature type="compositionally biased region" description="Polar residues" evidence="1">
    <location>
        <begin position="2276"/>
        <end position="2288"/>
    </location>
</feature>
<dbReference type="Gene3D" id="2.160.20.10">
    <property type="entry name" value="Single-stranded right-handed beta-helix, Pectin lyase-like"/>
    <property type="match status" value="1"/>
</dbReference>
<feature type="compositionally biased region" description="Polar residues" evidence="1">
    <location>
        <begin position="2869"/>
        <end position="2883"/>
    </location>
</feature>
<organism evidence="2 3">
    <name type="scientific">Paraburkholderia caffeinitolerans</name>
    <dbReference type="NCBI Taxonomy" id="1723730"/>
    <lineage>
        <taxon>Bacteria</taxon>
        <taxon>Pseudomonadati</taxon>
        <taxon>Pseudomonadota</taxon>
        <taxon>Betaproteobacteria</taxon>
        <taxon>Burkholderiales</taxon>
        <taxon>Burkholderiaceae</taxon>
        <taxon>Paraburkholderia</taxon>
    </lineage>
</organism>
<feature type="region of interest" description="Disordered" evidence="1">
    <location>
        <begin position="2854"/>
        <end position="2883"/>
    </location>
</feature>
<feature type="compositionally biased region" description="Polar residues" evidence="1">
    <location>
        <begin position="2341"/>
        <end position="2358"/>
    </location>
</feature>
<dbReference type="NCBIfam" id="TIGR01731">
    <property type="entry name" value="fil_hemag_20aa"/>
    <property type="match status" value="30"/>
</dbReference>
<name>A0A6J5GM47_9BURK</name>
<feature type="region of interest" description="Disordered" evidence="1">
    <location>
        <begin position="1832"/>
        <end position="1868"/>
    </location>
</feature>
<dbReference type="Pfam" id="PF13332">
    <property type="entry name" value="Fil_haemagg_2"/>
    <property type="match status" value="3"/>
</dbReference>
<gene>
    <name evidence="2" type="ORF">LMG28688_05524</name>
</gene>
<accession>A0A6J5GM47</accession>
<dbReference type="InterPro" id="IPR010069">
    <property type="entry name" value="CdiA_FHA1_rpt"/>
</dbReference>
<dbReference type="EMBL" id="CADIKL010000036">
    <property type="protein sequence ID" value="CAB3802183.1"/>
    <property type="molecule type" value="Genomic_DNA"/>
</dbReference>
<dbReference type="InterPro" id="IPR011050">
    <property type="entry name" value="Pectin_lyase_fold/virulence"/>
</dbReference>